<evidence type="ECO:0000313" key="4">
    <source>
        <dbReference type="Proteomes" id="UP001229025"/>
    </source>
</evidence>
<evidence type="ECO:0000256" key="2">
    <source>
        <dbReference type="SAM" id="SignalP"/>
    </source>
</evidence>
<organism evidence="3 4">
    <name type="scientific">Cobetia amphilecti</name>
    <dbReference type="NCBI Taxonomy" id="1055104"/>
    <lineage>
        <taxon>Bacteria</taxon>
        <taxon>Pseudomonadati</taxon>
        <taxon>Pseudomonadota</taxon>
        <taxon>Gammaproteobacteria</taxon>
        <taxon>Oceanospirillales</taxon>
        <taxon>Halomonadaceae</taxon>
        <taxon>Cobetia</taxon>
    </lineage>
</organism>
<sequence>MRQQWVNTAAAAISLALLAGCSSQPTTADLMRGQAEEAKAVAKVRDQLADNWESGKSLVAAGEKQIVSGENLVNNGESNIAKGQALIDKGNGQIKKGKARIASGNKQVSKGRQMVDESLESYRKSFPENSVTPPKSNLPLR</sequence>
<accession>A0ABT6UM69</accession>
<dbReference type="PROSITE" id="PS51257">
    <property type="entry name" value="PROKAR_LIPOPROTEIN"/>
    <property type="match status" value="1"/>
</dbReference>
<evidence type="ECO:0000313" key="3">
    <source>
        <dbReference type="EMBL" id="MDI5883789.1"/>
    </source>
</evidence>
<proteinExistence type="predicted"/>
<keyword evidence="4" id="KW-1185">Reference proteome</keyword>
<reference evidence="4" key="2">
    <citation type="submission" date="2023-07" db="EMBL/GenBank/DDBJ databases">
        <title>Genome-based characterization of strain KMM 296 and proposal for reclassification of Cobetia litoralis and Cobetia pacifica, and emended description of the species Cobetia amphilecti and Cobetia marina.</title>
        <authorList>
            <person name="Balabanova L."/>
            <person name="Nedashkovskaya O."/>
        </authorList>
    </citation>
    <scope>NUCLEOTIDE SEQUENCE [LARGE SCALE GENOMIC DNA]</scope>
    <source>
        <strain evidence="4">NRIC 0815</strain>
    </source>
</reference>
<gene>
    <name evidence="3" type="ORF">QLT01_05395</name>
</gene>
<keyword evidence="2" id="KW-0732">Signal</keyword>
<evidence type="ECO:0000256" key="1">
    <source>
        <dbReference type="SAM" id="MobiDB-lite"/>
    </source>
</evidence>
<dbReference type="EMBL" id="JASCSA010000003">
    <property type="protein sequence ID" value="MDI5883789.1"/>
    <property type="molecule type" value="Genomic_DNA"/>
</dbReference>
<comment type="caution">
    <text evidence="3">The sequence shown here is derived from an EMBL/GenBank/DDBJ whole genome shotgun (WGS) entry which is preliminary data.</text>
</comment>
<dbReference type="Proteomes" id="UP001229025">
    <property type="component" value="Unassembled WGS sequence"/>
</dbReference>
<feature type="signal peptide" evidence="2">
    <location>
        <begin position="1"/>
        <end position="28"/>
    </location>
</feature>
<protein>
    <recommendedName>
        <fullName evidence="5">Lipoprotein</fullName>
    </recommendedName>
</protein>
<feature type="chain" id="PRO_5045054427" description="Lipoprotein" evidence="2">
    <location>
        <begin position="29"/>
        <end position="141"/>
    </location>
</feature>
<evidence type="ECO:0008006" key="5">
    <source>
        <dbReference type="Google" id="ProtNLM"/>
    </source>
</evidence>
<feature type="region of interest" description="Disordered" evidence="1">
    <location>
        <begin position="97"/>
        <end position="141"/>
    </location>
</feature>
<reference evidence="3 4" key="1">
    <citation type="submission" date="2023-04" db="EMBL/GenBank/DDBJ databases">
        <authorList>
            <person name="Otstavnykh N."/>
            <person name="Seitkalieva A."/>
            <person name="Bystritskaya E."/>
        </authorList>
    </citation>
    <scope>NUCLEOTIDE SEQUENCE [LARGE SCALE GENOMIC DNA]</scope>
    <source>
        <strain evidence="3 4">NRIC 0815</strain>
    </source>
</reference>
<dbReference type="RefSeq" id="WP_284726515.1">
    <property type="nucleotide sequence ID" value="NZ_JASCSA010000003.1"/>
</dbReference>
<name>A0ABT6UM69_9GAMM</name>